<dbReference type="GO" id="GO:0031047">
    <property type="term" value="P:regulatory ncRNA-mediated gene silencing"/>
    <property type="evidence" value="ECO:0007669"/>
    <property type="project" value="UniProtKB-KW"/>
</dbReference>
<dbReference type="Gene3D" id="2.30.30.140">
    <property type="match status" value="2"/>
</dbReference>
<sequence length="1266" mass="146432">MSGQTNFRKYKDLLYNDNDGSKNNWNSTPIYGPFEKLHLSDWGQSNIHHEIVQAFDKMNIKQMKPIQQNSFLYLMNHYNTAMIGFSKGKSISYLASICSSIMSNSNDKMTSFVIGPKAIILSSSLASCSTLEYLSNQLFSSTIKKNNIVVAYESSPVQHTIAALCNGCDILIATPTGLQKVLTQSKIFNYSNLRHFVFDNVDLLLDNYKNQMSNFLQILKKLKGKEGCNIQFISASVKWSNDVDTFLNQLFIKWQYIFGSPLEAARYMKIKCCVVQVKDDKLEKILEFFKNNIKYCQSVLFTSDADELDIISSYIQQHNSSIEVLVPSPMRISNVYKLQQWNEPLEKKQRLLICSDDMMIDFYVVDADCLIHYDIPANKHKFSMRFSVLQNSSNAMINKERSTYIFLSNNTKDMLQLPKVVEIMKSFGNGEVDPILLKHAKNITDSIEKEKINCLFCSEIQQFGYCSTPMTCQSRHILFKQLDEPGVNIPRSGLAIVKILNVYDASHMSAKLLKLNCTNILNDEQHWSNVVDYTDTINHKLSSYFSKRDSEVLHDKPKPGDMVAVQVESNSIKMIDTAYFRALVINVIDKNTTNPKVMVKLIDEGYIETISKWKVFVLPDMLKSVHTTTVDMFVASIKPIGFDKTWPTRANHCLMKHLKNVNICNNTIIVKVKMALGTTLWIKKMYEKYWDSDLKKYSFGEILPEILLNTGYADMNFEHIDNLRELSISAGIAKPLQLKKSFEDNKELSIEEYMSLYKLPQPQWAHLDQSTNLVSVDCLISPKLFFVENTKYYDRLNNLQLMIDKYIEEKQLKKLKHVINGVICLAKHPLTNTYNRVKIIEKFGSGDVEVLFVDKAEFFYIKLHLLMEIHPDLITYLPFQAIECSLSGVKDTLPTGNELNELIDYLFDMTQNPLYLKVINTISSTTFTGGSHYEVILYDADITVNLEFQTKFSQYCDDLKVSKLLNLINTEYNKDICEEDNDYTQYVFDEKNFEIEDMDSVEFKIEHDFVTEFVTSVFGKDFANNFKCTDQNIEDVKKEESSSITDITPITENGPIKDYITVESIKTQEIIPINNAAMLKDMSVQNNYKQQLREKRRNICLTCNTNIQSIIPICTWHQDRNNIYLKLNILEIDDFSVDSTLESIKFKSQFKHFAYEFCVRLYGFIIDKSITHRHNYEGFQIKAEKLYKTDYKWPQLFSCSKHHTYVKYDTNHIDIKDLSIWQKAMNKFKLAAKGTPLNSINNECSNSDSENENENYFDFDDFIDDY</sequence>
<reference evidence="14" key="2">
    <citation type="submission" date="2022-06" db="UniProtKB">
        <authorList>
            <consortium name="EnsemblMetazoa"/>
        </authorList>
    </citation>
    <scope>IDENTIFICATION</scope>
</reference>
<evidence type="ECO:0000256" key="8">
    <source>
        <dbReference type="ARBA" id="ARBA00022840"/>
    </source>
</evidence>
<evidence type="ECO:0000256" key="5">
    <source>
        <dbReference type="ARBA" id="ARBA00022782"/>
    </source>
</evidence>
<dbReference type="RefSeq" id="XP_001945906.2">
    <property type="nucleotide sequence ID" value="XM_001945871.4"/>
</dbReference>
<keyword evidence="9" id="KW-0744">Spermatogenesis</keyword>
<dbReference type="InterPro" id="IPR035437">
    <property type="entry name" value="SNase_OB-fold_sf"/>
</dbReference>
<evidence type="ECO:0000256" key="2">
    <source>
        <dbReference type="ARBA" id="ARBA00022473"/>
    </source>
</evidence>
<evidence type="ECO:0000256" key="9">
    <source>
        <dbReference type="ARBA" id="ARBA00022871"/>
    </source>
</evidence>
<organism evidence="14 15">
    <name type="scientific">Acyrthosiphon pisum</name>
    <name type="common">Pea aphid</name>
    <dbReference type="NCBI Taxonomy" id="7029"/>
    <lineage>
        <taxon>Eukaryota</taxon>
        <taxon>Metazoa</taxon>
        <taxon>Ecdysozoa</taxon>
        <taxon>Arthropoda</taxon>
        <taxon>Hexapoda</taxon>
        <taxon>Insecta</taxon>
        <taxon>Pterygota</taxon>
        <taxon>Neoptera</taxon>
        <taxon>Paraneoptera</taxon>
        <taxon>Hemiptera</taxon>
        <taxon>Sternorrhyncha</taxon>
        <taxon>Aphidomorpha</taxon>
        <taxon>Aphidoidea</taxon>
        <taxon>Aphididae</taxon>
        <taxon>Macrosiphini</taxon>
        <taxon>Acyrthosiphon</taxon>
    </lineage>
</organism>
<accession>A0A8R2A4M9</accession>
<dbReference type="GO" id="GO:0005524">
    <property type="term" value="F:ATP binding"/>
    <property type="evidence" value="ECO:0007669"/>
    <property type="project" value="UniProtKB-KW"/>
</dbReference>
<dbReference type="GO" id="GO:0051321">
    <property type="term" value="P:meiotic cell cycle"/>
    <property type="evidence" value="ECO:0007669"/>
    <property type="project" value="UniProtKB-KW"/>
</dbReference>
<dbReference type="PANTHER" id="PTHR22655">
    <property type="entry name" value="ATP-DEPENDENT RNA HELICASE TDRD12-RELATED"/>
    <property type="match status" value="1"/>
</dbReference>
<feature type="domain" description="CS" evidence="13">
    <location>
        <begin position="1109"/>
        <end position="1197"/>
    </location>
</feature>
<proteinExistence type="predicted"/>
<name>A0A8R2A4M9_ACYPI</name>
<keyword evidence="10" id="KW-0943">RNA-mediated gene silencing</keyword>
<dbReference type="Pfam" id="PF00567">
    <property type="entry name" value="TUDOR"/>
    <property type="match status" value="1"/>
</dbReference>
<dbReference type="GeneID" id="100168513"/>
<dbReference type="EC" id="3.6.4.13" evidence="1"/>
<dbReference type="OrthoDB" id="249932at2759"/>
<dbReference type="InterPro" id="IPR008978">
    <property type="entry name" value="HSP20-like_chaperone"/>
</dbReference>
<keyword evidence="11" id="KW-0469">Meiosis</keyword>
<dbReference type="GO" id="GO:0005737">
    <property type="term" value="C:cytoplasm"/>
    <property type="evidence" value="ECO:0007669"/>
    <property type="project" value="UniProtKB-ARBA"/>
</dbReference>
<evidence type="ECO:0000256" key="4">
    <source>
        <dbReference type="ARBA" id="ARBA00022741"/>
    </source>
</evidence>
<dbReference type="PANTHER" id="PTHR22655:SF2">
    <property type="entry name" value="ATP-DEPENDENT RNA HELICASE TDRD12-RELATED"/>
    <property type="match status" value="1"/>
</dbReference>
<dbReference type="SUPFAM" id="SSF63748">
    <property type="entry name" value="Tudor/PWWP/MBT"/>
    <property type="match status" value="2"/>
</dbReference>
<dbReference type="GO" id="GO:0042078">
    <property type="term" value="P:germ-line stem cell division"/>
    <property type="evidence" value="ECO:0007669"/>
    <property type="project" value="TreeGrafter"/>
</dbReference>
<evidence type="ECO:0000259" key="13">
    <source>
        <dbReference type="PROSITE" id="PS51203"/>
    </source>
</evidence>
<evidence type="ECO:0000256" key="6">
    <source>
        <dbReference type="ARBA" id="ARBA00022801"/>
    </source>
</evidence>
<reference evidence="15" key="1">
    <citation type="submission" date="2010-06" db="EMBL/GenBank/DDBJ databases">
        <authorList>
            <person name="Jiang H."/>
            <person name="Abraham K."/>
            <person name="Ali S."/>
            <person name="Alsbrooks S.L."/>
            <person name="Anim B.N."/>
            <person name="Anosike U.S."/>
            <person name="Attaway T."/>
            <person name="Bandaranaike D.P."/>
            <person name="Battles P.K."/>
            <person name="Bell S.N."/>
            <person name="Bell A.V."/>
            <person name="Beltran B."/>
            <person name="Bickham C."/>
            <person name="Bustamante Y."/>
            <person name="Caleb T."/>
            <person name="Canada A."/>
            <person name="Cardenas V."/>
            <person name="Carter K."/>
            <person name="Chacko J."/>
            <person name="Chandrabose M.N."/>
            <person name="Chavez D."/>
            <person name="Chavez A."/>
            <person name="Chen L."/>
            <person name="Chu H.-S."/>
            <person name="Claassen K.J."/>
            <person name="Cockrell R."/>
            <person name="Collins M."/>
            <person name="Cooper J.A."/>
            <person name="Cree A."/>
            <person name="Curry S.M."/>
            <person name="Da Y."/>
            <person name="Dao M.D."/>
            <person name="Das B."/>
            <person name="Davila M.-L."/>
            <person name="Davy-Carroll L."/>
            <person name="Denson S."/>
            <person name="Dinh H."/>
            <person name="Ebong V.E."/>
            <person name="Edwards J.R."/>
            <person name="Egan A."/>
            <person name="El-Daye J."/>
            <person name="Escobedo L."/>
            <person name="Fernandez S."/>
            <person name="Fernando P.R."/>
            <person name="Flagg N."/>
            <person name="Forbes L.D."/>
            <person name="Fowler R.G."/>
            <person name="Fu Q."/>
            <person name="Gabisi R.A."/>
            <person name="Ganer J."/>
            <person name="Garbino Pronczuk A."/>
            <person name="Garcia R.M."/>
            <person name="Garner T."/>
            <person name="Garrett T.E."/>
            <person name="Gonzalez D.A."/>
            <person name="Hamid H."/>
            <person name="Hawkins E.S."/>
            <person name="Hirani K."/>
            <person name="Hogues M.E."/>
            <person name="Hollins B."/>
            <person name="Hsiao C.-H."/>
            <person name="Jabil R."/>
            <person name="James M.L."/>
            <person name="Jhangiani S.N."/>
            <person name="Johnson B."/>
            <person name="Johnson Q."/>
            <person name="Joshi V."/>
            <person name="Kalu J.B."/>
            <person name="Kam C."/>
            <person name="Kashfia A."/>
            <person name="Keebler J."/>
            <person name="Kisamo H."/>
            <person name="Kovar C.L."/>
            <person name="Lago L.A."/>
            <person name="Lai C.-Y."/>
            <person name="Laidlaw J."/>
            <person name="Lara F."/>
            <person name="Le T.-K."/>
            <person name="Lee S.L."/>
            <person name="Legall F.H."/>
            <person name="Lemon S.J."/>
            <person name="Lewis L.R."/>
            <person name="Li B."/>
            <person name="Liu Y."/>
            <person name="Liu Y.-S."/>
            <person name="Lopez J."/>
            <person name="Lozado R.J."/>
            <person name="Lu J."/>
            <person name="Madu R.C."/>
            <person name="Maheshwari M."/>
            <person name="Maheshwari R."/>
            <person name="Malloy K."/>
            <person name="Martinez E."/>
            <person name="Mathew T."/>
            <person name="Mercado I.C."/>
            <person name="Mercado C."/>
            <person name="Meyer B."/>
            <person name="Montgomery K."/>
            <person name="Morgan M.B."/>
            <person name="Munidasa M."/>
            <person name="Nazareth L.V."/>
            <person name="Nelson J."/>
            <person name="Ng B.M."/>
            <person name="Nguyen N.B."/>
            <person name="Nguyen P.Q."/>
            <person name="Nguyen T."/>
            <person name="Obregon M."/>
            <person name="Okwuonu G.O."/>
            <person name="Onwere C.G."/>
            <person name="Orozco G."/>
            <person name="Parra A."/>
            <person name="Patel S."/>
            <person name="Patil S."/>
            <person name="Perez A."/>
            <person name="Perez Y."/>
            <person name="Pham C."/>
            <person name="Primus E.L."/>
            <person name="Pu L.-L."/>
            <person name="Puazo M."/>
            <person name="Qin X."/>
            <person name="Quiroz J.B."/>
            <person name="Reese J."/>
            <person name="Richards S."/>
            <person name="Rives C.M."/>
            <person name="Robberts R."/>
            <person name="Ruiz S.J."/>
            <person name="Ruiz M.J."/>
            <person name="Santibanez J."/>
            <person name="Schneider B.W."/>
            <person name="Sisson I."/>
            <person name="Smith M."/>
            <person name="Sodergren E."/>
            <person name="Song X.-Z."/>
            <person name="Song B.B."/>
            <person name="Summersgill H."/>
            <person name="Thelus R."/>
            <person name="Thornton R.D."/>
            <person name="Trejos Z.Y."/>
            <person name="Usmani K."/>
            <person name="Vattathil S."/>
            <person name="Villasana D."/>
            <person name="Walker D.L."/>
            <person name="Wang S."/>
            <person name="Wang K."/>
            <person name="White C.S."/>
            <person name="Williams A.C."/>
            <person name="Williamson J."/>
            <person name="Wilson K."/>
            <person name="Woghiren I.O."/>
            <person name="Woodworth J.R."/>
            <person name="Worley K.C."/>
            <person name="Wright R.A."/>
            <person name="Wu W."/>
            <person name="Young L."/>
            <person name="Zhang L."/>
            <person name="Zhang J."/>
            <person name="Zhu Y."/>
            <person name="Muzny D.M."/>
            <person name="Weinstock G."/>
            <person name="Gibbs R.A."/>
        </authorList>
    </citation>
    <scope>NUCLEOTIDE SEQUENCE [LARGE SCALE GENOMIC DNA]</scope>
    <source>
        <strain evidence="15">LSR1</strain>
    </source>
</reference>
<dbReference type="AlphaFoldDB" id="A0A8R2A4M9"/>
<dbReference type="GO" id="GO:0003676">
    <property type="term" value="F:nucleic acid binding"/>
    <property type="evidence" value="ECO:0007669"/>
    <property type="project" value="InterPro"/>
</dbReference>
<dbReference type="SUPFAM" id="SSF52540">
    <property type="entry name" value="P-loop containing nucleoside triphosphate hydrolases"/>
    <property type="match status" value="1"/>
</dbReference>
<keyword evidence="2" id="KW-0217">Developmental protein</keyword>
<evidence type="ECO:0000313" key="15">
    <source>
        <dbReference type="Proteomes" id="UP000007819"/>
    </source>
</evidence>
<keyword evidence="4" id="KW-0547">Nucleotide-binding</keyword>
<dbReference type="Gene3D" id="2.40.50.90">
    <property type="match status" value="1"/>
</dbReference>
<dbReference type="Gene3D" id="2.60.40.790">
    <property type="match status" value="1"/>
</dbReference>
<keyword evidence="6" id="KW-0378">Hydrolase</keyword>
<evidence type="ECO:0000256" key="10">
    <source>
        <dbReference type="ARBA" id="ARBA00023158"/>
    </source>
</evidence>
<dbReference type="GO" id="GO:0016787">
    <property type="term" value="F:hydrolase activity"/>
    <property type="evidence" value="ECO:0007669"/>
    <property type="project" value="UniProtKB-KW"/>
</dbReference>
<dbReference type="Proteomes" id="UP000007819">
    <property type="component" value="Chromosome A3"/>
</dbReference>
<evidence type="ECO:0000256" key="1">
    <source>
        <dbReference type="ARBA" id="ARBA00012552"/>
    </source>
</evidence>
<comment type="catalytic activity">
    <reaction evidence="12">
        <text>ATP + H2O = ADP + phosphate + H(+)</text>
        <dbReference type="Rhea" id="RHEA:13065"/>
        <dbReference type="ChEBI" id="CHEBI:15377"/>
        <dbReference type="ChEBI" id="CHEBI:15378"/>
        <dbReference type="ChEBI" id="CHEBI:30616"/>
        <dbReference type="ChEBI" id="CHEBI:43474"/>
        <dbReference type="ChEBI" id="CHEBI:456216"/>
        <dbReference type="EC" id="3.6.4.13"/>
    </reaction>
</comment>
<dbReference type="KEGG" id="api:100168513"/>
<dbReference type="SMART" id="SM00333">
    <property type="entry name" value="TUDOR"/>
    <property type="match status" value="2"/>
</dbReference>
<evidence type="ECO:0000256" key="11">
    <source>
        <dbReference type="ARBA" id="ARBA00023254"/>
    </source>
</evidence>
<evidence type="ECO:0000313" key="14">
    <source>
        <dbReference type="EnsemblMetazoa" id="XP_001945906.2"/>
    </source>
</evidence>
<dbReference type="PROSITE" id="PS51203">
    <property type="entry name" value="CS"/>
    <property type="match status" value="1"/>
</dbReference>
<dbReference type="EnsemblMetazoa" id="XM_001945871.5">
    <property type="protein sequence ID" value="XP_001945906.2"/>
    <property type="gene ID" value="LOC100168513"/>
</dbReference>
<protein>
    <recommendedName>
        <fullName evidence="1">RNA helicase</fullName>
        <ecNumber evidence="1">3.6.4.13</ecNumber>
    </recommendedName>
</protein>
<dbReference type="Gene3D" id="3.40.50.300">
    <property type="entry name" value="P-loop containing nucleotide triphosphate hydrolases"/>
    <property type="match status" value="1"/>
</dbReference>
<dbReference type="InterPro" id="IPR011545">
    <property type="entry name" value="DEAD/DEAH_box_helicase_dom"/>
</dbReference>
<dbReference type="InterPro" id="IPR027417">
    <property type="entry name" value="P-loop_NTPase"/>
</dbReference>
<dbReference type="InterPro" id="IPR007052">
    <property type="entry name" value="CS_dom"/>
</dbReference>
<keyword evidence="5" id="KW-0221">Differentiation</keyword>
<keyword evidence="7" id="KW-0347">Helicase</keyword>
<keyword evidence="15" id="KW-1185">Reference proteome</keyword>
<keyword evidence="3" id="KW-0677">Repeat</keyword>
<keyword evidence="8" id="KW-0067">ATP-binding</keyword>
<dbReference type="GO" id="GO:0007283">
    <property type="term" value="P:spermatogenesis"/>
    <property type="evidence" value="ECO:0007669"/>
    <property type="project" value="UniProtKB-KW"/>
</dbReference>
<evidence type="ECO:0000256" key="12">
    <source>
        <dbReference type="ARBA" id="ARBA00047984"/>
    </source>
</evidence>
<dbReference type="GO" id="GO:0003724">
    <property type="term" value="F:RNA helicase activity"/>
    <property type="evidence" value="ECO:0007669"/>
    <property type="project" value="UniProtKB-EC"/>
</dbReference>
<dbReference type="SUPFAM" id="SSF49764">
    <property type="entry name" value="HSP20-like chaperones"/>
    <property type="match status" value="1"/>
</dbReference>
<dbReference type="Pfam" id="PF00270">
    <property type="entry name" value="DEAD"/>
    <property type="match status" value="1"/>
</dbReference>
<evidence type="ECO:0000256" key="3">
    <source>
        <dbReference type="ARBA" id="ARBA00022737"/>
    </source>
</evidence>
<dbReference type="InterPro" id="IPR002999">
    <property type="entry name" value="Tudor"/>
</dbReference>
<dbReference type="CDD" id="cd20435">
    <property type="entry name" value="Tudor_TDRD12_rpt2"/>
    <property type="match status" value="1"/>
</dbReference>
<evidence type="ECO:0000256" key="7">
    <source>
        <dbReference type="ARBA" id="ARBA00022806"/>
    </source>
</evidence>